<dbReference type="InterPro" id="IPR028974">
    <property type="entry name" value="TSP_type-3_rpt"/>
</dbReference>
<protein>
    <recommendedName>
        <fullName evidence="5">BcpO-related WXXGXW repeat protein</fullName>
    </recommendedName>
</protein>
<dbReference type="Proteomes" id="UP001596086">
    <property type="component" value="Unassembled WGS sequence"/>
</dbReference>
<name>A0ABW0RRF3_9BURK</name>
<keyword evidence="2" id="KW-0732">Signal</keyword>
<dbReference type="Gene3D" id="4.10.1080.10">
    <property type="entry name" value="TSP type-3 repeat"/>
    <property type="match status" value="1"/>
</dbReference>
<proteinExistence type="predicted"/>
<accession>A0ABW0RRF3</accession>
<gene>
    <name evidence="3" type="ORF">ACFPO9_02655</name>
</gene>
<comment type="caution">
    <text evidence="3">The sequence shown here is derived from an EMBL/GenBank/DDBJ whole genome shotgun (WGS) entry which is preliminary data.</text>
</comment>
<dbReference type="InterPro" id="IPR024447">
    <property type="entry name" value="YXWGXW_rpt"/>
</dbReference>
<evidence type="ECO:0008006" key="5">
    <source>
        <dbReference type="Google" id="ProtNLM"/>
    </source>
</evidence>
<organism evidence="3 4">
    <name type="scientific">Massilia aerilata</name>
    <dbReference type="NCBI Taxonomy" id="453817"/>
    <lineage>
        <taxon>Bacteria</taxon>
        <taxon>Pseudomonadati</taxon>
        <taxon>Pseudomonadota</taxon>
        <taxon>Betaproteobacteria</taxon>
        <taxon>Burkholderiales</taxon>
        <taxon>Oxalobacteraceae</taxon>
        <taxon>Telluria group</taxon>
        <taxon>Massilia</taxon>
    </lineage>
</organism>
<evidence type="ECO:0000313" key="4">
    <source>
        <dbReference type="Proteomes" id="UP001596086"/>
    </source>
</evidence>
<dbReference type="EMBL" id="JBHSMZ010000001">
    <property type="protein sequence ID" value="MFC5547414.1"/>
    <property type="molecule type" value="Genomic_DNA"/>
</dbReference>
<evidence type="ECO:0000313" key="3">
    <source>
        <dbReference type="EMBL" id="MFC5547414.1"/>
    </source>
</evidence>
<dbReference type="RefSeq" id="WP_379766642.1">
    <property type="nucleotide sequence ID" value="NZ_JBHSMZ010000001.1"/>
</dbReference>
<reference evidence="4" key="1">
    <citation type="journal article" date="2019" name="Int. J. Syst. Evol. Microbiol.">
        <title>The Global Catalogue of Microorganisms (GCM) 10K type strain sequencing project: providing services to taxonomists for standard genome sequencing and annotation.</title>
        <authorList>
            <consortium name="The Broad Institute Genomics Platform"/>
            <consortium name="The Broad Institute Genome Sequencing Center for Infectious Disease"/>
            <person name="Wu L."/>
            <person name="Ma J."/>
        </authorList>
    </citation>
    <scope>NUCLEOTIDE SEQUENCE [LARGE SCALE GENOMIC DNA]</scope>
    <source>
        <strain evidence="4">CGMCC 4.5798</strain>
    </source>
</reference>
<dbReference type="Pfam" id="PF12779">
    <property type="entry name" value="WXXGXW"/>
    <property type="match status" value="2"/>
</dbReference>
<evidence type="ECO:0000256" key="2">
    <source>
        <dbReference type="SAM" id="SignalP"/>
    </source>
</evidence>
<feature type="region of interest" description="Disordered" evidence="1">
    <location>
        <begin position="127"/>
        <end position="182"/>
    </location>
</feature>
<feature type="chain" id="PRO_5046124835" description="BcpO-related WXXGXW repeat protein" evidence="2">
    <location>
        <begin position="25"/>
        <end position="182"/>
    </location>
</feature>
<evidence type="ECO:0000256" key="1">
    <source>
        <dbReference type="SAM" id="MobiDB-lite"/>
    </source>
</evidence>
<sequence>MKSTYTLAALILAGAAAAPLPSLAASNVSLYIGSAPPAPLYERVPAPRHGYVWAPGYWNWNGHRHVWAPGYWIAERPGYVYNAPTWYQDRGGWAMRPAAWSAYGGYDRGYRDRDRDGIPDRYEVRRGYDRDRDGIPDRYEHGRRGGRGDQDHDGVPNRYDRDRDGDGVPNRYDHRPENPYRR</sequence>
<dbReference type="SUPFAM" id="SSF103647">
    <property type="entry name" value="TSP type-3 repeat"/>
    <property type="match status" value="1"/>
</dbReference>
<keyword evidence="4" id="KW-1185">Reference proteome</keyword>
<feature type="signal peptide" evidence="2">
    <location>
        <begin position="1"/>
        <end position="24"/>
    </location>
</feature>